<evidence type="ECO:0000313" key="5">
    <source>
        <dbReference type="Proteomes" id="UP000501926"/>
    </source>
</evidence>
<dbReference type="Proteomes" id="UP000221734">
    <property type="component" value="Chromosome Kuenenia_stuttgartiensis_MBR1"/>
</dbReference>
<proteinExistence type="predicted"/>
<evidence type="ECO:0008006" key="6">
    <source>
        <dbReference type="Google" id="ProtNLM"/>
    </source>
</evidence>
<dbReference type="EMBL" id="LT934425">
    <property type="protein sequence ID" value="SOH05764.1"/>
    <property type="molecule type" value="Genomic_DNA"/>
</dbReference>
<sequence>MKSSKQIIKTAMYILGFTALISGWQGKGIHADDLVDKLAIDQQTHRRVSRTGVVAVDREKAAMGYILFTPMNNTCGEVFLIDTNDGKVVHQWNLPYAPGVYGYLLPNGNLFYNGQVEDDGAWDLWPNWNSFKGGIMMEVDWKGNIVWELRNPYHHHDGRRTSSGGAIYLAVEKLSEEIRDQVQGGTEGSSKKGDMWADIIIEVDANGSQVWKWHAKDHLDFDTDVIQSNCPRDEWTHANAVVPLEDDNQVMVSFRNISTVGIIDKNTGKFVWKLGHSVFAQQHDPRILKNGNILVFDNGQQRKSEPVPYSRVIELNRDTKEIVWRYRDVPAINFFSPTISGAQRLSNGNTLITEGCFGRIFQVTSDKEVVWEYVSPYFYANKEDVIDNSIFKATFYTAEEIPNLR</sequence>
<dbReference type="RefSeq" id="WP_197705236.1">
    <property type="nucleotide sequence ID" value="NZ_CP049055.1"/>
</dbReference>
<reference evidence="4" key="3">
    <citation type="submission" date="2017-10" db="EMBL/GenBank/DDBJ databases">
        <authorList>
            <person name="Frank J."/>
        </authorList>
    </citation>
    <scope>NUCLEOTIDE SEQUENCE [LARGE SCALE GENOMIC DNA]</scope>
</reference>
<dbReference type="InterPro" id="IPR039535">
    <property type="entry name" value="ASST-like"/>
</dbReference>
<name>Q1Q634_KUEST</name>
<dbReference type="InterPro" id="IPR011047">
    <property type="entry name" value="Quinoprotein_ADH-like_sf"/>
</dbReference>
<dbReference type="PANTHER" id="PTHR35340:SF5">
    <property type="entry name" value="ASST-DOMAIN-CONTAINING PROTEIN"/>
    <property type="match status" value="1"/>
</dbReference>
<evidence type="ECO:0000313" key="4">
    <source>
        <dbReference type="Proteomes" id="UP000221734"/>
    </source>
</evidence>
<dbReference type="AlphaFoldDB" id="Q1Q634"/>
<gene>
    <name evidence="2" type="ORF">KsCSTR_37840</name>
    <name evidence="3" type="ORF">KSMBR1_3287</name>
    <name evidence="1" type="ORF">kuste2292</name>
</gene>
<dbReference type="EMBL" id="CP049055">
    <property type="protein sequence ID" value="QII13163.1"/>
    <property type="molecule type" value="Genomic_DNA"/>
</dbReference>
<keyword evidence="4" id="KW-1185">Reference proteome</keyword>
<reference evidence="3" key="4">
    <citation type="submission" date="2017-10" db="EMBL/GenBank/DDBJ databases">
        <authorList>
            <person name="Banno H."/>
            <person name="Chua N.-H."/>
        </authorList>
    </citation>
    <scope>NUCLEOTIDE SEQUENCE [LARGE SCALE GENOMIC DNA]</scope>
    <source>
        <strain evidence="3">Kuenenia_mbr1_ru-nijmegen</strain>
    </source>
</reference>
<evidence type="ECO:0000313" key="3">
    <source>
        <dbReference type="EMBL" id="SOH05764.1"/>
    </source>
</evidence>
<dbReference type="Proteomes" id="UP000501926">
    <property type="component" value="Chromosome"/>
</dbReference>
<evidence type="ECO:0000313" key="2">
    <source>
        <dbReference type="EMBL" id="QII13163.1"/>
    </source>
</evidence>
<dbReference type="PANTHER" id="PTHR35340">
    <property type="entry name" value="PQQ ENZYME REPEAT PROTEIN-RELATED"/>
    <property type="match status" value="1"/>
</dbReference>
<accession>Q1Q634</accession>
<organism evidence="1">
    <name type="scientific">Kuenenia stuttgartiensis</name>
    <dbReference type="NCBI Taxonomy" id="174633"/>
    <lineage>
        <taxon>Bacteria</taxon>
        <taxon>Pseudomonadati</taxon>
        <taxon>Planctomycetota</taxon>
        <taxon>Candidatus Brocadiia</taxon>
        <taxon>Candidatus Brocadiales</taxon>
        <taxon>Candidatus Brocadiaceae</taxon>
        <taxon>Candidatus Kuenenia</taxon>
    </lineage>
</organism>
<reference evidence="2 5" key="5">
    <citation type="submission" date="2020-02" db="EMBL/GenBank/DDBJ databases">
        <title>Newly sequenced genome of strain CSTR1 showed variability in Candidatus Kuenenia stuttgartiensis genomes.</title>
        <authorList>
            <person name="Ding C."/>
            <person name="Adrian L."/>
        </authorList>
    </citation>
    <scope>NUCLEOTIDE SEQUENCE [LARGE SCALE GENOMIC DNA]</scope>
    <source>
        <strain evidence="2 5">CSTR1</strain>
    </source>
</reference>
<dbReference type="InterPro" id="IPR053143">
    <property type="entry name" value="Arylsulfate_ST"/>
</dbReference>
<dbReference type="Gene3D" id="2.130.10.10">
    <property type="entry name" value="YVTN repeat-like/Quinoprotein amine dehydrogenase"/>
    <property type="match status" value="1"/>
</dbReference>
<dbReference type="Pfam" id="PF14269">
    <property type="entry name" value="Arylsulfotran_2"/>
    <property type="match status" value="1"/>
</dbReference>
<dbReference type="SUPFAM" id="SSF50998">
    <property type="entry name" value="Quinoprotein alcohol dehydrogenase-like"/>
    <property type="match status" value="1"/>
</dbReference>
<reference evidence="1" key="2">
    <citation type="submission" date="2006-01" db="EMBL/GenBank/DDBJ databases">
        <authorList>
            <person name="Genoscope"/>
        </authorList>
    </citation>
    <scope>NUCLEOTIDE SEQUENCE</scope>
</reference>
<dbReference type="EMBL" id="CT573071">
    <property type="protein sequence ID" value="CAJ73037.1"/>
    <property type="molecule type" value="Genomic_DNA"/>
</dbReference>
<evidence type="ECO:0000313" key="1">
    <source>
        <dbReference type="EMBL" id="CAJ73037.1"/>
    </source>
</evidence>
<dbReference type="KEGG" id="kst:KSMBR1_3287"/>
<protein>
    <recommendedName>
        <fullName evidence="6">Arylsulfotransferase (ASST)</fullName>
    </recommendedName>
</protein>
<reference evidence="1" key="1">
    <citation type="journal article" date="2006" name="Nature">
        <title>Deciphering the evolution and metabolism of an anammox bacterium from a community genome.</title>
        <authorList>
            <person name="Strous M."/>
            <person name="Pelletier E."/>
            <person name="Mangenot S."/>
            <person name="Rattei T."/>
            <person name="Lehner A."/>
            <person name="Taylor M.W."/>
            <person name="Horn M."/>
            <person name="Daims H."/>
            <person name="Bartol-Mavel D."/>
            <person name="Wincker P."/>
            <person name="Barbe V."/>
            <person name="Fonknechten N."/>
            <person name="Vallenet D."/>
            <person name="Segurens B."/>
            <person name="Schenowitz-Truong C."/>
            <person name="Medigue C."/>
            <person name="Collingro A."/>
            <person name="Snel B."/>
            <person name="Dutilh B.E."/>
            <person name="OpDenCamp H.J.M."/>
            <person name="vanDerDrift C."/>
            <person name="Cirpus I."/>
            <person name="vanDePas-Schoonen K.T."/>
            <person name="Harhangi H.R."/>
            <person name="vanNiftrik L."/>
            <person name="Schmid M."/>
            <person name="Keltjens J."/>
            <person name="vanDeVossenberg J."/>
            <person name="Kartal B."/>
            <person name="Meier H."/>
            <person name="Frishman D."/>
            <person name="Huynen M.A."/>
            <person name="Mewes H."/>
            <person name="Weissenbach J."/>
            <person name="Jetten M.S.M."/>
            <person name="Wagner M."/>
            <person name="LePaslier D."/>
        </authorList>
    </citation>
    <scope>NUCLEOTIDE SEQUENCE</scope>
</reference>
<dbReference type="InterPro" id="IPR015943">
    <property type="entry name" value="WD40/YVTN_repeat-like_dom_sf"/>
</dbReference>